<keyword evidence="1" id="KW-0812">Transmembrane</keyword>
<gene>
    <name evidence="2" type="ORF">INF26_04140</name>
</gene>
<comment type="caution">
    <text evidence="2">The sequence shown here is derived from an EMBL/GenBank/DDBJ whole genome shotgun (WGS) entry which is preliminary data.</text>
</comment>
<feature type="transmembrane region" description="Helical" evidence="1">
    <location>
        <begin position="131"/>
        <end position="155"/>
    </location>
</feature>
<evidence type="ECO:0000313" key="3">
    <source>
        <dbReference type="Proteomes" id="UP001194273"/>
    </source>
</evidence>
<dbReference type="EMBL" id="JADCJZ010000002">
    <property type="protein sequence ID" value="MBE5024040.1"/>
    <property type="molecule type" value="Genomic_DNA"/>
</dbReference>
<feature type="transmembrane region" description="Helical" evidence="1">
    <location>
        <begin position="106"/>
        <end position="125"/>
    </location>
</feature>
<keyword evidence="1" id="KW-0472">Membrane</keyword>
<proteinExistence type="predicted"/>
<organism evidence="2 3">
    <name type="scientific">Thermophilibacter gallinarum</name>
    <dbReference type="NCBI Taxonomy" id="2779357"/>
    <lineage>
        <taxon>Bacteria</taxon>
        <taxon>Bacillati</taxon>
        <taxon>Actinomycetota</taxon>
        <taxon>Coriobacteriia</taxon>
        <taxon>Coriobacteriales</taxon>
        <taxon>Atopobiaceae</taxon>
        <taxon>Thermophilibacter</taxon>
    </lineage>
</organism>
<keyword evidence="1" id="KW-1133">Transmembrane helix</keyword>
<protein>
    <submittedName>
        <fullName evidence="2">DUF3267 domain-containing protein</fullName>
    </submittedName>
</protein>
<feature type="transmembrane region" description="Helical" evidence="1">
    <location>
        <begin position="22"/>
        <end position="42"/>
    </location>
</feature>
<reference evidence="2 3" key="1">
    <citation type="submission" date="2020-10" db="EMBL/GenBank/DDBJ databases">
        <title>ChiBAC.</title>
        <authorList>
            <person name="Zenner C."/>
            <person name="Hitch T.C.A."/>
            <person name="Clavel T."/>
        </authorList>
    </citation>
    <scope>NUCLEOTIDE SEQUENCE [LARGE SCALE GENOMIC DNA]</scope>
    <source>
        <strain evidence="2 3">DSM 107455</strain>
    </source>
</reference>
<dbReference type="RefSeq" id="WP_193529477.1">
    <property type="nucleotide sequence ID" value="NZ_JADCJZ010000002.1"/>
</dbReference>
<sequence length="180" mass="18718">MRTIADIDVLGDEALQRGIARLSLALLAVTALLAALLALALGGERLDVWWWVTLAAGTVVALPVHELVHAAAFKLLCPGCRVSFGFKDAFLYTKTDGAVLRRGRMVAVLLAPSVLVTAVLAVLALGAGLPVLAVLLAGVHLSGCAGDILMAAATLREGACTHVRDTETGITLLCDREEDA</sequence>
<evidence type="ECO:0000256" key="1">
    <source>
        <dbReference type="SAM" id="Phobius"/>
    </source>
</evidence>
<dbReference type="InterPro" id="IPR021683">
    <property type="entry name" value="DUF3267"/>
</dbReference>
<accession>A0ABR9QSH7</accession>
<dbReference type="Pfam" id="PF11667">
    <property type="entry name" value="DUF3267"/>
    <property type="match status" value="1"/>
</dbReference>
<feature type="transmembrane region" description="Helical" evidence="1">
    <location>
        <begin position="48"/>
        <end position="68"/>
    </location>
</feature>
<dbReference type="Proteomes" id="UP001194273">
    <property type="component" value="Unassembled WGS sequence"/>
</dbReference>
<keyword evidence="3" id="KW-1185">Reference proteome</keyword>
<name>A0ABR9QSH7_9ACTN</name>
<evidence type="ECO:0000313" key="2">
    <source>
        <dbReference type="EMBL" id="MBE5024040.1"/>
    </source>
</evidence>